<dbReference type="KEGG" id="acab:QRX50_21885"/>
<dbReference type="Pfam" id="PF00589">
    <property type="entry name" value="Phage_integrase"/>
    <property type="match status" value="1"/>
</dbReference>
<feature type="domain" description="Tyr recombinase" evidence="3">
    <location>
        <begin position="1"/>
        <end position="125"/>
    </location>
</feature>
<dbReference type="Proteomes" id="UP001236014">
    <property type="component" value="Chromosome"/>
</dbReference>
<dbReference type="AlphaFoldDB" id="A0A9Y2IQ34"/>
<dbReference type="GO" id="GO:0003677">
    <property type="term" value="F:DNA binding"/>
    <property type="evidence" value="ECO:0007669"/>
    <property type="project" value="InterPro"/>
</dbReference>
<organism evidence="4 5">
    <name type="scientific">Amycolatopsis carbonis</name>
    <dbReference type="NCBI Taxonomy" id="715471"/>
    <lineage>
        <taxon>Bacteria</taxon>
        <taxon>Bacillati</taxon>
        <taxon>Actinomycetota</taxon>
        <taxon>Actinomycetes</taxon>
        <taxon>Pseudonocardiales</taxon>
        <taxon>Pseudonocardiaceae</taxon>
        <taxon>Amycolatopsis</taxon>
    </lineage>
</organism>
<evidence type="ECO:0000313" key="5">
    <source>
        <dbReference type="Proteomes" id="UP001236014"/>
    </source>
</evidence>
<gene>
    <name evidence="4" type="ORF">QRX50_21885</name>
</gene>
<evidence type="ECO:0000256" key="1">
    <source>
        <dbReference type="ARBA" id="ARBA00023172"/>
    </source>
</evidence>
<dbReference type="SUPFAM" id="SSF56349">
    <property type="entry name" value="DNA breaking-rejoining enzymes"/>
    <property type="match status" value="1"/>
</dbReference>
<dbReference type="InterPro" id="IPR011010">
    <property type="entry name" value="DNA_brk_join_enz"/>
</dbReference>
<evidence type="ECO:0000256" key="2">
    <source>
        <dbReference type="SAM" id="MobiDB-lite"/>
    </source>
</evidence>
<evidence type="ECO:0000259" key="3">
    <source>
        <dbReference type="PROSITE" id="PS51898"/>
    </source>
</evidence>
<keyword evidence="1" id="KW-0233">DNA recombination</keyword>
<dbReference type="GO" id="GO:0015074">
    <property type="term" value="P:DNA integration"/>
    <property type="evidence" value="ECO:0007669"/>
    <property type="project" value="InterPro"/>
</dbReference>
<dbReference type="GO" id="GO:0006310">
    <property type="term" value="P:DNA recombination"/>
    <property type="evidence" value="ECO:0007669"/>
    <property type="project" value="UniProtKB-KW"/>
</dbReference>
<dbReference type="RefSeq" id="WP_285973774.1">
    <property type="nucleotide sequence ID" value="NZ_CP127294.1"/>
</dbReference>
<protein>
    <submittedName>
        <fullName evidence="4">Tyrosine-type recombinase/integrase</fullName>
    </submittedName>
</protein>
<dbReference type="EMBL" id="CP127294">
    <property type="protein sequence ID" value="WIX83220.1"/>
    <property type="molecule type" value="Genomic_DNA"/>
</dbReference>
<dbReference type="InterPro" id="IPR013762">
    <property type="entry name" value="Integrase-like_cat_sf"/>
</dbReference>
<feature type="region of interest" description="Disordered" evidence="2">
    <location>
        <begin position="161"/>
        <end position="180"/>
    </location>
</feature>
<sequence length="180" mass="19567">MKSKAGRRTVGIPGPLLELLRKHKVKQDQEREFAGTEWQEGGWVFAQPTGRPLDPRAYHDEWKTLLAEAQVRDARLHDARHTAATMLLVLRVPLPAIMEVMGWGDAAVAKRYVHVPTEVATGIADQVGNFLLSEAPQQAPPAALADAASLIDQLQQLLDAAKSSGRDSDGDDPPGLRAVV</sequence>
<proteinExistence type="predicted"/>
<keyword evidence="5" id="KW-1185">Reference proteome</keyword>
<accession>A0A9Y2IQ34</accession>
<dbReference type="PROSITE" id="PS51898">
    <property type="entry name" value="TYR_RECOMBINASE"/>
    <property type="match status" value="1"/>
</dbReference>
<dbReference type="InterPro" id="IPR002104">
    <property type="entry name" value="Integrase_catalytic"/>
</dbReference>
<name>A0A9Y2IQ34_9PSEU</name>
<evidence type="ECO:0000313" key="4">
    <source>
        <dbReference type="EMBL" id="WIX83220.1"/>
    </source>
</evidence>
<reference evidence="4 5" key="1">
    <citation type="submission" date="2023-06" db="EMBL/GenBank/DDBJ databases">
        <authorList>
            <person name="Oyuntsetseg B."/>
            <person name="Kim S.B."/>
        </authorList>
    </citation>
    <scope>NUCLEOTIDE SEQUENCE [LARGE SCALE GENOMIC DNA]</scope>
    <source>
        <strain evidence="4 5">2-15</strain>
    </source>
</reference>
<dbReference type="Gene3D" id="1.10.443.10">
    <property type="entry name" value="Intergrase catalytic core"/>
    <property type="match status" value="1"/>
</dbReference>